<protein>
    <submittedName>
        <fullName evidence="1">Uncharacterized protein</fullName>
    </submittedName>
</protein>
<sequence>MTDFISSESKSEFVPFMNRESQNAQALKSLSIQAMTIKYIWQYLNMRSNKSPLFSKVSEVAIHITS</sequence>
<evidence type="ECO:0000313" key="2">
    <source>
        <dbReference type="Proteomes" id="UP000426265"/>
    </source>
</evidence>
<proteinExistence type="predicted"/>
<dbReference type="EMBL" id="CACRSJ010000104">
    <property type="protein sequence ID" value="VYS48217.1"/>
    <property type="molecule type" value="Genomic_DNA"/>
</dbReference>
<dbReference type="AlphaFoldDB" id="A0A654EG20"/>
<gene>
    <name evidence="1" type="ORF">AN1_LOCUS3700</name>
</gene>
<accession>A0A654EG20</accession>
<reference evidence="1 2" key="1">
    <citation type="submission" date="2019-11" db="EMBL/GenBank/DDBJ databases">
        <authorList>
            <person name="Jiao W.-B."/>
            <person name="Schneeberger K."/>
        </authorList>
    </citation>
    <scope>NUCLEOTIDE SEQUENCE [LARGE SCALE GENOMIC DNA]</scope>
    <source>
        <strain evidence="2">cv. An-1</strain>
    </source>
</reference>
<name>A0A654EG20_ARATH</name>
<dbReference type="Proteomes" id="UP000426265">
    <property type="component" value="Unassembled WGS sequence"/>
</dbReference>
<evidence type="ECO:0000313" key="1">
    <source>
        <dbReference type="EMBL" id="VYS48217.1"/>
    </source>
</evidence>
<organism evidence="1 2">
    <name type="scientific">Arabidopsis thaliana</name>
    <name type="common">Mouse-ear cress</name>
    <dbReference type="NCBI Taxonomy" id="3702"/>
    <lineage>
        <taxon>Eukaryota</taxon>
        <taxon>Viridiplantae</taxon>
        <taxon>Streptophyta</taxon>
        <taxon>Embryophyta</taxon>
        <taxon>Tracheophyta</taxon>
        <taxon>Spermatophyta</taxon>
        <taxon>Magnoliopsida</taxon>
        <taxon>eudicotyledons</taxon>
        <taxon>Gunneridae</taxon>
        <taxon>Pentapetalae</taxon>
        <taxon>rosids</taxon>
        <taxon>malvids</taxon>
        <taxon>Brassicales</taxon>
        <taxon>Brassicaceae</taxon>
        <taxon>Camelineae</taxon>
        <taxon>Arabidopsis</taxon>
    </lineage>
</organism>